<sequence>MMSVAETFIEEDGFGFVARPDRNKHNNKPFEIVRRYTMTNKHKASVQLISWGAGIQAIKIPNQSGILGDVVLGFDDIEGSVIGRVANRISGAQMRVENKTYSLSANDKGGFNHFNGGFVGFDNVNWNSHILKKHVVMSHLSPANSEGYPGNMLTQIKYSWTEDNQLRMNIRATATQSTPANITVNCLMNLAGHATGPEELKKHVISLNAGSWTFADIKHDLPTGAIYPVDRTVFDLRLPTQLTRRRFYIVPGGGYNQNFCVTSPSCWSYRFHARILHPGSGRTLEVYSNHPGLQFATGNDLPDPDRVYPPDFEDYCSCLDPIQETDERREELLGKDGVRYRRHGGFLLSPQNYPDAVNICHFPPCTLYPGQVYVHDLTYKFGTLSKNSD</sequence>
<dbReference type="InterPro" id="IPR047215">
    <property type="entry name" value="Galactose_mutarotase-like"/>
</dbReference>
<dbReference type="Pfam" id="PF01263">
    <property type="entry name" value="Aldose_epim"/>
    <property type="match status" value="1"/>
</dbReference>
<evidence type="ECO:0000256" key="5">
    <source>
        <dbReference type="ARBA" id="ARBA00023235"/>
    </source>
</evidence>
<dbReference type="SUPFAM" id="SSF74650">
    <property type="entry name" value="Galactose mutarotase-like"/>
    <property type="match status" value="1"/>
</dbReference>
<dbReference type="InterPro" id="IPR008183">
    <property type="entry name" value="Aldose_1/G6P_1-epimerase"/>
</dbReference>
<evidence type="ECO:0000256" key="7">
    <source>
        <dbReference type="ARBA" id="ARBA00032729"/>
    </source>
</evidence>
<dbReference type="Proteomes" id="UP001642520">
    <property type="component" value="Unassembled WGS sequence"/>
</dbReference>
<comment type="similarity">
    <text evidence="3">Belongs to the aldose epimerase family.</text>
</comment>
<comment type="function">
    <text evidence="8">Mutarotase that catalyzes the interconversion of beta-D-galactose and alpha-D-galactose during galactose metabolism. Beta-D-galactose is metabolized in the liver into glucose 1-phosphate, the primary metabolic fuel, by the action of four enzymes that constitute the Leloir pathway: GALM, GALK1 (galactokinase), GALT (galactose-1-phosphate uridylyltransferase) and GALE (UDP-galactose-4'-epimerase). Involved in the maintenance of the equilibrium between the beta- and alpha-anomers of galactose, therefore ensuring a sufficient supply of the alpha-anomer for GALK1. Also active on D-glucose although shows a preference for galactose over glucose.</text>
</comment>
<name>A0ABP1NHB2_XYLVO</name>
<evidence type="ECO:0000313" key="9">
    <source>
        <dbReference type="EMBL" id="CAL7940377.1"/>
    </source>
</evidence>
<proteinExistence type="inferred from homology"/>
<organism evidence="9 10">
    <name type="scientific">Xylocopa violacea</name>
    <name type="common">Violet carpenter bee</name>
    <name type="synonym">Apis violacea</name>
    <dbReference type="NCBI Taxonomy" id="135666"/>
    <lineage>
        <taxon>Eukaryota</taxon>
        <taxon>Metazoa</taxon>
        <taxon>Ecdysozoa</taxon>
        <taxon>Arthropoda</taxon>
        <taxon>Hexapoda</taxon>
        <taxon>Insecta</taxon>
        <taxon>Pterygota</taxon>
        <taxon>Neoptera</taxon>
        <taxon>Endopterygota</taxon>
        <taxon>Hymenoptera</taxon>
        <taxon>Apocrita</taxon>
        <taxon>Aculeata</taxon>
        <taxon>Apoidea</taxon>
        <taxon>Anthophila</taxon>
        <taxon>Apidae</taxon>
        <taxon>Xylocopa</taxon>
        <taxon>Xylocopa</taxon>
    </lineage>
</organism>
<comment type="pathway">
    <text evidence="2">Carbohydrate metabolism; galactose metabolism.</text>
</comment>
<dbReference type="PANTHER" id="PTHR10091">
    <property type="entry name" value="ALDOSE-1-EPIMERASE"/>
    <property type="match status" value="1"/>
</dbReference>
<dbReference type="Gene3D" id="2.70.98.10">
    <property type="match status" value="1"/>
</dbReference>
<comment type="caution">
    <text evidence="9">The sequence shown here is derived from an EMBL/GenBank/DDBJ whole genome shotgun (WGS) entry which is preliminary data.</text>
</comment>
<evidence type="ECO:0000256" key="4">
    <source>
        <dbReference type="ARBA" id="ARBA00021023"/>
    </source>
</evidence>
<evidence type="ECO:0000256" key="6">
    <source>
        <dbReference type="ARBA" id="ARBA00023277"/>
    </source>
</evidence>
<keyword evidence="10" id="KW-1185">Reference proteome</keyword>
<evidence type="ECO:0000256" key="2">
    <source>
        <dbReference type="ARBA" id="ARBA00004947"/>
    </source>
</evidence>
<keyword evidence="5" id="KW-0413">Isomerase</keyword>
<dbReference type="EMBL" id="CAXAJV020001290">
    <property type="protein sequence ID" value="CAL7940377.1"/>
    <property type="molecule type" value="Genomic_DNA"/>
</dbReference>
<dbReference type="PANTHER" id="PTHR10091:SF0">
    <property type="entry name" value="GALACTOSE MUTAROTASE"/>
    <property type="match status" value="1"/>
</dbReference>
<evidence type="ECO:0000313" key="10">
    <source>
        <dbReference type="Proteomes" id="UP001642520"/>
    </source>
</evidence>
<protein>
    <recommendedName>
        <fullName evidence="4">Galactose mutarotase</fullName>
    </recommendedName>
    <alternativeName>
        <fullName evidence="7">Aldose 1-epimerase</fullName>
    </alternativeName>
</protein>
<evidence type="ECO:0000256" key="1">
    <source>
        <dbReference type="ARBA" id="ARBA00001712"/>
    </source>
</evidence>
<keyword evidence="6" id="KW-0119">Carbohydrate metabolism</keyword>
<dbReference type="InterPro" id="IPR014718">
    <property type="entry name" value="GH-type_carb-bd"/>
</dbReference>
<evidence type="ECO:0000256" key="8">
    <source>
        <dbReference type="ARBA" id="ARBA00045743"/>
    </source>
</evidence>
<dbReference type="InterPro" id="IPR011013">
    <property type="entry name" value="Gal_mutarotase_sf_dom"/>
</dbReference>
<reference evidence="9 10" key="1">
    <citation type="submission" date="2024-08" db="EMBL/GenBank/DDBJ databases">
        <authorList>
            <person name="Will J Nash"/>
            <person name="Angela Man"/>
            <person name="Seanna McTaggart"/>
            <person name="Kendall Baker"/>
            <person name="Tom Barker"/>
            <person name="Leah Catchpole"/>
            <person name="Alex Durrant"/>
            <person name="Karim Gharbi"/>
            <person name="Naomi Irish"/>
            <person name="Gemy Kaithakottil"/>
            <person name="Debby Ku"/>
            <person name="Aaliyah Providence"/>
            <person name="Felix Shaw"/>
            <person name="David Swarbreck"/>
            <person name="Chris Watkins"/>
            <person name="Ann M. McCartney"/>
            <person name="Giulio Formenti"/>
            <person name="Alice Mouton"/>
            <person name="Noel Vella"/>
            <person name="Bjorn M von Reumont"/>
            <person name="Adriana Vella"/>
            <person name="Wilfried Haerty"/>
        </authorList>
    </citation>
    <scope>NUCLEOTIDE SEQUENCE [LARGE SCALE GENOMIC DNA]</scope>
</reference>
<evidence type="ECO:0000256" key="3">
    <source>
        <dbReference type="ARBA" id="ARBA00006206"/>
    </source>
</evidence>
<comment type="catalytic activity">
    <reaction evidence="1">
        <text>alpha-D-galactose = beta-D-galactose</text>
        <dbReference type="Rhea" id="RHEA:28675"/>
        <dbReference type="ChEBI" id="CHEBI:27667"/>
        <dbReference type="ChEBI" id="CHEBI:28061"/>
        <dbReference type="EC" id="5.1.3.3"/>
    </reaction>
    <physiologicalReaction direction="right-to-left" evidence="1">
        <dbReference type="Rhea" id="RHEA:28677"/>
    </physiologicalReaction>
</comment>
<dbReference type="CDD" id="cd09019">
    <property type="entry name" value="galactose_mutarotase_like"/>
    <property type="match status" value="1"/>
</dbReference>
<accession>A0ABP1NHB2</accession>
<gene>
    <name evidence="9" type="ORF">XYLVIOL_LOCUS4464</name>
</gene>